<keyword evidence="1" id="KW-0472">Membrane</keyword>
<evidence type="ECO:0000313" key="3">
    <source>
        <dbReference type="Proteomes" id="UP000253689"/>
    </source>
</evidence>
<gene>
    <name evidence="2" type="ORF">SDAV_00375</name>
</gene>
<dbReference type="EMBL" id="CP031088">
    <property type="protein sequence ID" value="AXF95369.1"/>
    <property type="molecule type" value="Genomic_DNA"/>
</dbReference>
<protein>
    <submittedName>
        <fullName evidence="2">Uncharacterized protein</fullName>
    </submittedName>
</protein>
<keyword evidence="1" id="KW-0812">Transmembrane</keyword>
<keyword evidence="1" id="KW-1133">Transmembrane helix</keyword>
<feature type="transmembrane region" description="Helical" evidence="1">
    <location>
        <begin position="27"/>
        <end position="43"/>
    </location>
</feature>
<organism evidence="2 3">
    <name type="scientific">Spiroplasma phoeniceum P40</name>
    <dbReference type="NCBI Taxonomy" id="1276259"/>
    <lineage>
        <taxon>Bacteria</taxon>
        <taxon>Bacillati</taxon>
        <taxon>Mycoplasmatota</taxon>
        <taxon>Mollicutes</taxon>
        <taxon>Entomoplasmatales</taxon>
        <taxon>Spiroplasmataceae</taxon>
        <taxon>Spiroplasma</taxon>
    </lineage>
</organism>
<sequence length="70" mass="8602">MLITGSFIYLIDKVFDFFKKDKKQDSNLYLITLFLFFIKTQLFSYYLKIIIVIETRFLVLFLIYFCLFLM</sequence>
<dbReference type="Proteomes" id="UP000253689">
    <property type="component" value="Chromosome"/>
</dbReference>
<name>A0A345DMD1_9MOLU</name>
<feature type="transmembrane region" description="Helical" evidence="1">
    <location>
        <begin position="49"/>
        <end position="69"/>
    </location>
</feature>
<evidence type="ECO:0000313" key="2">
    <source>
        <dbReference type="EMBL" id="AXF95369.1"/>
    </source>
</evidence>
<dbReference type="KEGG" id="sphh:SDAV_00375"/>
<reference evidence="3" key="1">
    <citation type="submission" date="2018-07" db="EMBL/GenBank/DDBJ databases">
        <title>Complete Genome Sequence of Spiroplasma phoeniceum.</title>
        <authorList>
            <person name="Davis R.E."/>
            <person name="Shao J.Y."/>
            <person name="Zhao Y."/>
            <person name="Silver A."/>
            <person name="Stump z."/>
            <person name="Gasparich G."/>
        </authorList>
    </citation>
    <scope>NUCLEOTIDE SEQUENCE [LARGE SCALE GENOMIC DNA]</scope>
    <source>
        <strain evidence="3">P40</strain>
    </source>
</reference>
<accession>A0A345DMD1</accession>
<evidence type="ECO:0000256" key="1">
    <source>
        <dbReference type="SAM" id="Phobius"/>
    </source>
</evidence>
<proteinExistence type="predicted"/>
<keyword evidence="3" id="KW-1185">Reference proteome</keyword>
<dbReference type="AlphaFoldDB" id="A0A345DMD1"/>